<keyword evidence="1" id="KW-1133">Transmembrane helix</keyword>
<dbReference type="KEGG" id="sted:SPTER_08350"/>
<evidence type="ECO:0000313" key="2">
    <source>
        <dbReference type="EMBL" id="QDR79560.1"/>
    </source>
</evidence>
<keyword evidence="1" id="KW-0472">Membrane</keyword>
<feature type="transmembrane region" description="Helical" evidence="1">
    <location>
        <begin position="45"/>
        <end position="67"/>
    </location>
</feature>
<name>A0A517DQC3_9FIRM</name>
<dbReference type="EMBL" id="CP036259">
    <property type="protein sequence ID" value="QDR79560.1"/>
    <property type="molecule type" value="Genomic_DNA"/>
</dbReference>
<feature type="transmembrane region" description="Helical" evidence="1">
    <location>
        <begin position="7"/>
        <end position="33"/>
    </location>
</feature>
<keyword evidence="3" id="KW-1185">Reference proteome</keyword>
<evidence type="ECO:0000256" key="1">
    <source>
        <dbReference type="SAM" id="Phobius"/>
    </source>
</evidence>
<reference evidence="2 3" key="1">
    <citation type="submission" date="2019-02" db="EMBL/GenBank/DDBJ databases">
        <title>Closed genome of Sporomusa termitida DSM 4440.</title>
        <authorList>
            <person name="Poehlein A."/>
            <person name="Daniel R."/>
        </authorList>
    </citation>
    <scope>NUCLEOTIDE SEQUENCE [LARGE SCALE GENOMIC DNA]</scope>
    <source>
        <strain evidence="2 3">DSM 4440</strain>
    </source>
</reference>
<keyword evidence="1" id="KW-0812">Transmembrane</keyword>
<dbReference type="AlphaFoldDB" id="A0A517DQC3"/>
<sequence length="88" mass="10229">MFTFWAMIVIAAYGILSGIIIISTIVLLGYLDLLPNQEDLVGKVLIIWGGILLVYSYALHTLTMFMLQPLINFTRKKVRELPYIRRWR</sequence>
<accession>A0A517DQC3</accession>
<dbReference type="Proteomes" id="UP000320776">
    <property type="component" value="Chromosome"/>
</dbReference>
<organism evidence="2 3">
    <name type="scientific">Sporomusa termitida</name>
    <dbReference type="NCBI Taxonomy" id="2377"/>
    <lineage>
        <taxon>Bacteria</taxon>
        <taxon>Bacillati</taxon>
        <taxon>Bacillota</taxon>
        <taxon>Negativicutes</taxon>
        <taxon>Selenomonadales</taxon>
        <taxon>Sporomusaceae</taxon>
        <taxon>Sporomusa</taxon>
    </lineage>
</organism>
<proteinExistence type="predicted"/>
<evidence type="ECO:0000313" key="3">
    <source>
        <dbReference type="Proteomes" id="UP000320776"/>
    </source>
</evidence>
<protein>
    <submittedName>
        <fullName evidence="2">Uncharacterized protein</fullName>
    </submittedName>
</protein>
<gene>
    <name evidence="2" type="ORF">SPTER_08350</name>
</gene>